<evidence type="ECO:0000259" key="1">
    <source>
        <dbReference type="Pfam" id="PF21119"/>
    </source>
</evidence>
<evidence type="ECO:0000313" key="2">
    <source>
        <dbReference type="EMBL" id="VEL26630.1"/>
    </source>
</evidence>
<name>A0A3S5ALA0_9PLAT</name>
<evidence type="ECO:0000313" key="3">
    <source>
        <dbReference type="Proteomes" id="UP000784294"/>
    </source>
</evidence>
<protein>
    <recommendedName>
        <fullName evidence="1">Ryanodine receptor junctional solenoid domain-containing protein</fullName>
    </recommendedName>
</protein>
<keyword evidence="3" id="KW-1185">Reference proteome</keyword>
<dbReference type="InterPro" id="IPR048581">
    <property type="entry name" value="RYDR_Jsol"/>
</dbReference>
<dbReference type="OrthoDB" id="300855at2759"/>
<reference evidence="2" key="1">
    <citation type="submission" date="2018-11" db="EMBL/GenBank/DDBJ databases">
        <authorList>
            <consortium name="Pathogen Informatics"/>
        </authorList>
    </citation>
    <scope>NUCLEOTIDE SEQUENCE</scope>
</reference>
<dbReference type="Proteomes" id="UP000784294">
    <property type="component" value="Unassembled WGS sequence"/>
</dbReference>
<dbReference type="AlphaFoldDB" id="A0A3S5ALA0"/>
<accession>A0A3S5ALA0</accession>
<dbReference type="EMBL" id="CAAALY010081639">
    <property type="protein sequence ID" value="VEL26630.1"/>
    <property type="molecule type" value="Genomic_DNA"/>
</dbReference>
<dbReference type="Pfam" id="PF21119">
    <property type="entry name" value="RYDR_Jsol"/>
    <property type="match status" value="1"/>
</dbReference>
<comment type="caution">
    <text evidence="2">The sequence shown here is derived from an EMBL/GenBank/DDBJ whole genome shotgun (WGS) entry which is preliminary data.</text>
</comment>
<organism evidence="2 3">
    <name type="scientific">Protopolystoma xenopodis</name>
    <dbReference type="NCBI Taxonomy" id="117903"/>
    <lineage>
        <taxon>Eukaryota</taxon>
        <taxon>Metazoa</taxon>
        <taxon>Spiralia</taxon>
        <taxon>Lophotrochozoa</taxon>
        <taxon>Platyhelminthes</taxon>
        <taxon>Monogenea</taxon>
        <taxon>Polyopisthocotylea</taxon>
        <taxon>Polystomatidea</taxon>
        <taxon>Polystomatidae</taxon>
        <taxon>Protopolystoma</taxon>
    </lineage>
</organism>
<proteinExistence type="predicted"/>
<sequence>MLCIISFCKGVPGPLRSGFVDLLLTMHLDSHVKMKQVTGQEYLVPLDRDKLLNPKPTGRPEDFLQNLDLDKIPSVSEHISIRPDLHMDPHLLL</sequence>
<feature type="domain" description="Ryanodine receptor junctional solenoid" evidence="1">
    <location>
        <begin position="9"/>
        <end position="89"/>
    </location>
</feature>
<gene>
    <name evidence="2" type="ORF">PXEA_LOCUS20070</name>
</gene>